<dbReference type="SUPFAM" id="SSF54637">
    <property type="entry name" value="Thioesterase/thiol ester dehydrase-isomerase"/>
    <property type="match status" value="4"/>
</dbReference>
<dbReference type="InterPro" id="IPR052568">
    <property type="entry name" value="PKS-FAS_Synthase"/>
</dbReference>
<dbReference type="InterPro" id="IPR013114">
    <property type="entry name" value="FabA_FabZ"/>
</dbReference>
<dbReference type="InterPro" id="IPR010083">
    <property type="entry name" value="FabA"/>
</dbReference>
<dbReference type="GO" id="GO:0005737">
    <property type="term" value="C:cytoplasm"/>
    <property type="evidence" value="ECO:0007669"/>
    <property type="project" value="InterPro"/>
</dbReference>
<dbReference type="Gene3D" id="3.30.70.250">
    <property type="entry name" value="Malonyl-CoA ACP transacylase, ACP-binding"/>
    <property type="match status" value="1"/>
</dbReference>
<gene>
    <name evidence="10" type="ORF">FHS29_003918</name>
</gene>
<comment type="caution">
    <text evidence="10">The sequence shown here is derived from an EMBL/GenBank/DDBJ whole genome shotgun (WGS) entry which is preliminary data.</text>
</comment>
<evidence type="ECO:0000313" key="10">
    <source>
        <dbReference type="EMBL" id="MBB5957325.1"/>
    </source>
</evidence>
<evidence type="ECO:0000256" key="4">
    <source>
        <dbReference type="ARBA" id="ARBA00022832"/>
    </source>
</evidence>
<keyword evidence="11" id="KW-1185">Reference proteome</keyword>
<evidence type="ECO:0000256" key="8">
    <source>
        <dbReference type="SAM" id="MobiDB-lite"/>
    </source>
</evidence>
<evidence type="ECO:0000256" key="3">
    <source>
        <dbReference type="ARBA" id="ARBA00022516"/>
    </source>
</evidence>
<dbReference type="SUPFAM" id="SSF52151">
    <property type="entry name" value="FabD/lysophospholipase-like"/>
    <property type="match status" value="1"/>
</dbReference>
<evidence type="ECO:0000256" key="6">
    <source>
        <dbReference type="ARBA" id="ARBA00023160"/>
    </source>
</evidence>
<dbReference type="Proteomes" id="UP000547510">
    <property type="component" value="Unassembled WGS sequence"/>
</dbReference>
<accession>A0A841CMV3</accession>
<proteinExistence type="inferred from homology"/>
<dbReference type="InterPro" id="IPR016035">
    <property type="entry name" value="Acyl_Trfase/lysoPLipase"/>
</dbReference>
<dbReference type="GO" id="GO:0019171">
    <property type="term" value="F:(3R)-hydroxyacyl-[acyl-carrier-protein] dehydratase activity"/>
    <property type="evidence" value="ECO:0007669"/>
    <property type="project" value="InterPro"/>
</dbReference>
<dbReference type="PANTHER" id="PTHR43074">
    <property type="entry name" value="OMEGA-3 POLYUNSATURATED FATTY ACID SYNTHASE PFAB-RELATED"/>
    <property type="match status" value="1"/>
</dbReference>
<evidence type="ECO:0000256" key="2">
    <source>
        <dbReference type="ARBA" id="ARBA00006714"/>
    </source>
</evidence>
<dbReference type="InterPro" id="IPR029069">
    <property type="entry name" value="HotDog_dom_sf"/>
</dbReference>
<dbReference type="CDD" id="cd01287">
    <property type="entry name" value="FabA"/>
    <property type="match status" value="1"/>
</dbReference>
<dbReference type="SMART" id="SM00827">
    <property type="entry name" value="PKS_AT"/>
    <property type="match status" value="1"/>
</dbReference>
<comment type="pathway">
    <text evidence="1">Lipid metabolism; fatty acid biosynthesis.</text>
</comment>
<evidence type="ECO:0000259" key="9">
    <source>
        <dbReference type="SMART" id="SM00827"/>
    </source>
</evidence>
<dbReference type="UniPathway" id="UPA00094"/>
<dbReference type="GO" id="GO:0006633">
    <property type="term" value="P:fatty acid biosynthetic process"/>
    <property type="evidence" value="ECO:0007669"/>
    <property type="project" value="UniProtKB-UniPathway"/>
</dbReference>
<organism evidence="10 11">
    <name type="scientific">Saccharothrix tamanrassetensis</name>
    <dbReference type="NCBI Taxonomy" id="1051531"/>
    <lineage>
        <taxon>Bacteria</taxon>
        <taxon>Bacillati</taxon>
        <taxon>Actinomycetota</taxon>
        <taxon>Actinomycetes</taxon>
        <taxon>Pseudonocardiales</taxon>
        <taxon>Pseudonocardiaceae</taxon>
        <taxon>Saccharothrix</taxon>
    </lineage>
</organism>
<keyword evidence="3" id="KW-0444">Lipid biosynthesis</keyword>
<dbReference type="InterPro" id="IPR014043">
    <property type="entry name" value="Acyl_transferase_dom"/>
</dbReference>
<dbReference type="EMBL" id="JACHJN010000005">
    <property type="protein sequence ID" value="MBB5957325.1"/>
    <property type="molecule type" value="Genomic_DNA"/>
</dbReference>
<reference evidence="10 11" key="1">
    <citation type="submission" date="2020-08" db="EMBL/GenBank/DDBJ databases">
        <title>Genomic Encyclopedia of Type Strains, Phase III (KMG-III): the genomes of soil and plant-associated and newly described type strains.</title>
        <authorList>
            <person name="Whitman W."/>
        </authorList>
    </citation>
    <scope>NUCLEOTIDE SEQUENCE [LARGE SCALE GENOMIC DNA]</scope>
    <source>
        <strain evidence="10 11">CECT 8640</strain>
    </source>
</reference>
<evidence type="ECO:0000313" key="11">
    <source>
        <dbReference type="Proteomes" id="UP000547510"/>
    </source>
</evidence>
<comment type="similarity">
    <text evidence="2">Belongs to the thioester dehydratase family. FabA subfamily.</text>
</comment>
<evidence type="ECO:0000256" key="7">
    <source>
        <dbReference type="ARBA" id="ARBA00023239"/>
    </source>
</evidence>
<keyword evidence="4" id="KW-0276">Fatty acid metabolism</keyword>
<dbReference type="PANTHER" id="PTHR43074:SF1">
    <property type="entry name" value="BETA-KETOACYL SYNTHASE FAMILY PROTEIN-RELATED"/>
    <property type="match status" value="1"/>
</dbReference>
<dbReference type="InterPro" id="IPR001227">
    <property type="entry name" value="Ac_transferase_dom_sf"/>
</dbReference>
<dbReference type="Gene3D" id="3.40.366.10">
    <property type="entry name" value="Malonyl-Coenzyme A Acyl Carrier Protein, domain 2"/>
    <property type="match status" value="1"/>
</dbReference>
<dbReference type="Pfam" id="PF07977">
    <property type="entry name" value="FabA"/>
    <property type="match status" value="3"/>
</dbReference>
<feature type="domain" description="Malonyl-CoA:ACP transacylase (MAT)" evidence="9">
    <location>
        <begin position="18"/>
        <end position="360"/>
    </location>
</feature>
<keyword evidence="7" id="KW-0456">Lyase</keyword>
<dbReference type="Gene3D" id="3.10.129.10">
    <property type="entry name" value="Hotdog Thioesterase"/>
    <property type="match status" value="4"/>
</dbReference>
<evidence type="ECO:0000256" key="5">
    <source>
        <dbReference type="ARBA" id="ARBA00023098"/>
    </source>
</evidence>
<dbReference type="Pfam" id="PF00698">
    <property type="entry name" value="Acyl_transf_1"/>
    <property type="match status" value="1"/>
</dbReference>
<feature type="region of interest" description="Disordered" evidence="8">
    <location>
        <begin position="668"/>
        <end position="687"/>
    </location>
</feature>
<keyword evidence="5" id="KW-0443">Lipid metabolism</keyword>
<dbReference type="GO" id="GO:0016740">
    <property type="term" value="F:transferase activity"/>
    <property type="evidence" value="ECO:0007669"/>
    <property type="project" value="InterPro"/>
</dbReference>
<protein>
    <submittedName>
        <fullName evidence="10">3-hydroxymyristoyl/3-hydroxydecanoyl-(Acyl carrier protein) dehydratase</fullName>
    </submittedName>
</protein>
<keyword evidence="6" id="KW-0275">Fatty acid biosynthesis</keyword>
<dbReference type="RefSeq" id="WP_184692231.1">
    <property type="nucleotide sequence ID" value="NZ_JACHJN010000005.1"/>
</dbReference>
<evidence type="ECO:0000256" key="1">
    <source>
        <dbReference type="ARBA" id="ARBA00005194"/>
    </source>
</evidence>
<name>A0A841CMV3_9PSEU</name>
<sequence>MSDRTPLGADDTPPRLVVFSGEDRRDVLAAVDAGRTGGTGPARLVVVDDGHADRSAAARRWLAEGGVKPPRVHYRDHPVDGGIAFVYTNGSAADPGGGVLDRIRAATELAVAHTRTSTSLGLGPQAAIGYSSGETTALIALGAWPDAERLYRDARDSGLFTHDLTGELRAVRRAWAALGVPGESWATYLVTLPADRVRDALAGERAVHLMAVNAPDVCVIGGEARACADVVRGLGPANTVRVDYDLAAHAPELAEVRDRWRALHLRPTTPVPGVRFYSGATTDWYEATAEAAADAVTAQALGTVDFAGTVERAWADGVRVFVEHGPRALCTGWAKRVLAGREHVAVAWDAGAGGAVDRARDAVAELVAAGVRVRAEHLFGGGIATRPGIDPRVVLPPAPELPPVVLSAGRARSAQGQAVLAEHHARLVATHRDVLAAHVESHQAFLAVRQAQVTALRQVAPALIPVAARQAPTRPSFDRAQLERLATGPISDVLGPRFAAPAGRAVRTSLPAPPMLILDRVLDLDAEPAALVTPSARPSGTISTETDVRLDGWYLDPAGRMPAGLAVEVVQSIALLAGWLGADLRVDGDRVFRLLGLEVTHHGEAPRAGETLRHHVTVDRFVEHDGVLLFSFRCDGSVGGEPRLTIRNGQAGFFSRAELDAAGGVRWSPADLEPADDHRPGPPQGRRGFTAEQVRAFADGRPADCFGPDWAWTRSHVRTPRVEGGRALMLHEVVDLDPAGGPLGRGYLKARASISPDDWYFAGHFPGDPCMPASLMLQGGFQAIAFHLAGLGFTVRRDGWRFAPVTDLATTVRCRGQATPRNAEIVYEVFVRAVRAQPVPTVHADLLVTVDGIKALHAADVGVRLVPDWPLDHWRHLGPPRVQTTGRPVPLEQLGGLVGHRERVAVATVNGVALDHAAVLACAWGNPGAVNSLAGDVDGTAHLARLPGPPFLFISRVVAVQGGLGSMAAGASVVVEYDVPDEVWYFEQNDHPVMPLAVLMEVALQPCGWLAGFTTGVHNVGLRYRNLDGAGTVTGEIGPDTRTVRTHVELVSLFRLGGVIMTGFTVRCLADGVPVFTTDPVFGFFPDAAFDDQRGLPVTDADRRRVEAPGDHAVDLTVDAPRGMPGPMLLMPDRITDHRPTGGAAGLGALRAEIDVDPGAWYFKAHFFTDPVQPGSLGVEAMAQLLRYHLIRGGADLPPGTRFEPVLPGREVKWKYRGQVTPDSRLVTVEVEVREAGEDERGRYVVGDASLWCDGLRIYEVTGLGVRAVAGDRPEVVDQVLDPEVDTWVRAHTPTWTTPVLPLASVLDRLAAAAAVRTGREVVGVRDLLVHRWIAVPGPLRLRTEATPGPDGVSTRLLLARDGGFDEVARAVVLVDEAPARPEPLALPADLELQPDIYESAHQFHGPEFHYITAWWVGANGARALLDIGRGRVPRGQLHQGVLDAALQAVPSFMLSRWTPAAAGKVAIPRRVVELDLCDPVPDSGTAEVRIRWAGFDGGNESCPVFDVQLLVEGRVAVRMRQASVLVPAGRYERCTPRRVRDFALRRSVEPLGPARSEGDRTVLTAGELALWEGLPGTAARVFDLPTGRVRDHLALLAVKEHVGRLVAVHPSAVAVSADLRTATVPGDPRAHRVEVTRAGGVVTVRSAGGAS</sequence>